<dbReference type="InterPro" id="IPR010982">
    <property type="entry name" value="Lambda_DNA-bd_dom_sf"/>
</dbReference>
<dbReference type="Gene3D" id="3.40.50.2300">
    <property type="match status" value="2"/>
</dbReference>
<proteinExistence type="predicted"/>
<dbReference type="Pfam" id="PF13377">
    <property type="entry name" value="Peripla_BP_3"/>
    <property type="match status" value="1"/>
</dbReference>
<accession>C7R364</accession>
<dbReference type="PROSITE" id="PS00356">
    <property type="entry name" value="HTH_LACI_1"/>
    <property type="match status" value="1"/>
</dbReference>
<dbReference type="InterPro" id="IPR028082">
    <property type="entry name" value="Peripla_BP_I"/>
</dbReference>
<evidence type="ECO:0000256" key="2">
    <source>
        <dbReference type="ARBA" id="ARBA00023125"/>
    </source>
</evidence>
<dbReference type="AlphaFoldDB" id="C7R364"/>
<evidence type="ECO:0000313" key="5">
    <source>
        <dbReference type="EMBL" id="ACV10112.1"/>
    </source>
</evidence>
<dbReference type="Proteomes" id="UP000000628">
    <property type="component" value="Chromosome"/>
</dbReference>
<dbReference type="GO" id="GO:0003700">
    <property type="term" value="F:DNA-binding transcription factor activity"/>
    <property type="evidence" value="ECO:0007669"/>
    <property type="project" value="TreeGrafter"/>
</dbReference>
<dbReference type="CDD" id="cd01574">
    <property type="entry name" value="PBP1_LacI"/>
    <property type="match status" value="1"/>
</dbReference>
<dbReference type="STRING" id="471856.Jden_2480"/>
<dbReference type="HOGENOM" id="CLU_037628_6_1_11"/>
<dbReference type="EMBL" id="CP001706">
    <property type="protein sequence ID" value="ACV10112.1"/>
    <property type="molecule type" value="Genomic_DNA"/>
</dbReference>
<dbReference type="PANTHER" id="PTHR30146:SF153">
    <property type="entry name" value="LACTOSE OPERON REPRESSOR"/>
    <property type="match status" value="1"/>
</dbReference>
<dbReference type="eggNOG" id="COG1609">
    <property type="taxonomic scope" value="Bacteria"/>
</dbReference>
<gene>
    <name evidence="5" type="ordered locus">Jden_2480</name>
</gene>
<evidence type="ECO:0000259" key="4">
    <source>
        <dbReference type="PROSITE" id="PS50932"/>
    </source>
</evidence>
<name>C7R364_JONDD</name>
<sequence length="341" mass="35613">MRTHRQSGPTLADVARRAGVSTPTVSRVLGGKVPVSAAKRDAVNAAIAELGYRPDPAARALARGQRTMVGVIAHNTTRFGYAATLEGIQRAAAERGLSVAIAVVESDSDADIDRAVDVLLAQPVLGVVAIVFDSMSRRAVERLPHHVLRVAAGGAVDGVASVLFDDDAVGALATQFLLDAGHETVYHLAMPHDPASGGRHAGWRAALERAEVSVPPLVTCTYDPQSAYEAAGGLVSGVRSGEVTAVLCGNDVLALGVYARFADEGVRIPEDVSVVGCDDEQFAVMLRPSLTTVRQDFRAMGARAVELLTDVLPSVGGTGARVADVEFCDAVLVQRGSHRVV</sequence>
<dbReference type="Pfam" id="PF00356">
    <property type="entry name" value="LacI"/>
    <property type="match status" value="1"/>
</dbReference>
<keyword evidence="3" id="KW-0804">Transcription</keyword>
<dbReference type="InterPro" id="IPR046335">
    <property type="entry name" value="LacI/GalR-like_sensor"/>
</dbReference>
<keyword evidence="2" id="KW-0238">DNA-binding</keyword>
<keyword evidence="1" id="KW-0805">Transcription regulation</keyword>
<evidence type="ECO:0000256" key="3">
    <source>
        <dbReference type="ARBA" id="ARBA00023163"/>
    </source>
</evidence>
<reference evidence="5 6" key="1">
    <citation type="journal article" date="2009" name="Stand. Genomic Sci.">
        <title>Complete genome sequence of Jonesia denitrificans type strain (Prevot 55134).</title>
        <authorList>
            <person name="Pukall R."/>
            <person name="Gehrich-Schroter G."/>
            <person name="Lapidus A."/>
            <person name="Nolan M."/>
            <person name="Glavina Del Rio T."/>
            <person name="Lucas S."/>
            <person name="Chen F."/>
            <person name="Tice H."/>
            <person name="Pitluck S."/>
            <person name="Cheng J.F."/>
            <person name="Copeland A."/>
            <person name="Saunders E."/>
            <person name="Brettin T."/>
            <person name="Detter J.C."/>
            <person name="Bruce D."/>
            <person name="Goodwin L."/>
            <person name="Pati A."/>
            <person name="Ivanova N."/>
            <person name="Mavromatis K."/>
            <person name="Ovchinnikova G."/>
            <person name="Chen A."/>
            <person name="Palaniappan K."/>
            <person name="Land M."/>
            <person name="Hauser L."/>
            <person name="Chang Y.J."/>
            <person name="Jeffries C.D."/>
            <person name="Chain P."/>
            <person name="Goker M."/>
            <person name="Bristow J."/>
            <person name="Eisen J.A."/>
            <person name="Markowitz V."/>
            <person name="Hugenholtz P."/>
            <person name="Kyrpides N.C."/>
            <person name="Klenk H.P."/>
            <person name="Han C."/>
        </authorList>
    </citation>
    <scope>NUCLEOTIDE SEQUENCE [LARGE SCALE GENOMIC DNA]</scope>
    <source>
        <strain evidence="6">ATCC 14870 / DSM 20603 / BCRC 15368 / CIP 55.134 / JCM 11481 / NBRC 15587 / NCTC 10816 / Prevot 55134</strain>
    </source>
</reference>
<dbReference type="CDD" id="cd01392">
    <property type="entry name" value="HTH_LacI"/>
    <property type="match status" value="1"/>
</dbReference>
<keyword evidence="6" id="KW-1185">Reference proteome</keyword>
<dbReference type="KEGG" id="jde:Jden_2480"/>
<evidence type="ECO:0000313" key="6">
    <source>
        <dbReference type="Proteomes" id="UP000000628"/>
    </source>
</evidence>
<dbReference type="InterPro" id="IPR000843">
    <property type="entry name" value="HTH_LacI"/>
</dbReference>
<dbReference type="Gene3D" id="1.10.260.40">
    <property type="entry name" value="lambda repressor-like DNA-binding domains"/>
    <property type="match status" value="1"/>
</dbReference>
<feature type="domain" description="HTH lacI-type" evidence="4">
    <location>
        <begin position="9"/>
        <end position="63"/>
    </location>
</feature>
<dbReference type="SUPFAM" id="SSF47413">
    <property type="entry name" value="lambda repressor-like DNA-binding domains"/>
    <property type="match status" value="1"/>
</dbReference>
<organism evidence="5 6">
    <name type="scientific">Jonesia denitrificans (strain ATCC 14870 / DSM 20603 / BCRC 15368 / CIP 55.134 / JCM 11481 / NBRC 15587 / NCTC 10816 / Prevot 55134)</name>
    <name type="common">Listeria denitrificans</name>
    <dbReference type="NCBI Taxonomy" id="471856"/>
    <lineage>
        <taxon>Bacteria</taxon>
        <taxon>Bacillati</taxon>
        <taxon>Actinomycetota</taxon>
        <taxon>Actinomycetes</taxon>
        <taxon>Micrococcales</taxon>
        <taxon>Jonesiaceae</taxon>
        <taxon>Jonesia</taxon>
    </lineage>
</organism>
<protein>
    <submittedName>
        <fullName evidence="5">Transcriptional regulator, LacI family</fullName>
    </submittedName>
</protein>
<dbReference type="SMART" id="SM00354">
    <property type="entry name" value="HTH_LACI"/>
    <property type="match status" value="1"/>
</dbReference>
<evidence type="ECO:0000256" key="1">
    <source>
        <dbReference type="ARBA" id="ARBA00023015"/>
    </source>
</evidence>
<dbReference type="PANTHER" id="PTHR30146">
    <property type="entry name" value="LACI-RELATED TRANSCRIPTIONAL REPRESSOR"/>
    <property type="match status" value="1"/>
</dbReference>
<dbReference type="SUPFAM" id="SSF53822">
    <property type="entry name" value="Periplasmic binding protein-like I"/>
    <property type="match status" value="1"/>
</dbReference>
<dbReference type="RefSeq" id="WP_015772723.1">
    <property type="nucleotide sequence ID" value="NC_013174.1"/>
</dbReference>
<dbReference type="PROSITE" id="PS50932">
    <property type="entry name" value="HTH_LACI_2"/>
    <property type="match status" value="1"/>
</dbReference>
<dbReference type="OrthoDB" id="9785139at2"/>
<dbReference type="GO" id="GO:0000976">
    <property type="term" value="F:transcription cis-regulatory region binding"/>
    <property type="evidence" value="ECO:0007669"/>
    <property type="project" value="TreeGrafter"/>
</dbReference>